<dbReference type="SUPFAM" id="SSF51419">
    <property type="entry name" value="PLP-binding barrel"/>
    <property type="match status" value="1"/>
</dbReference>
<dbReference type="InterPro" id="IPR001608">
    <property type="entry name" value="Ala_racemase_N"/>
</dbReference>
<comment type="similarity">
    <text evidence="5">Belongs to the alanine racemase family.</text>
</comment>
<feature type="active site" description="Proton acceptor; specific for L-alanine" evidence="5">
    <location>
        <position position="259"/>
    </location>
</feature>
<dbReference type="PROSITE" id="PS00395">
    <property type="entry name" value="ALANINE_RACEMASE"/>
    <property type="match status" value="1"/>
</dbReference>
<accession>A0A8J7RQ00</accession>
<dbReference type="SMART" id="SM01005">
    <property type="entry name" value="Ala_racemase_C"/>
    <property type="match status" value="1"/>
</dbReference>
<dbReference type="Proteomes" id="UP000673975">
    <property type="component" value="Unassembled WGS sequence"/>
</dbReference>
<feature type="binding site" evidence="5 7">
    <location>
        <position position="307"/>
    </location>
    <ligand>
        <name>substrate</name>
    </ligand>
</feature>
<evidence type="ECO:0000256" key="3">
    <source>
        <dbReference type="ARBA" id="ARBA00022898"/>
    </source>
</evidence>
<dbReference type="Pfam" id="PF00842">
    <property type="entry name" value="Ala_racemase_C"/>
    <property type="match status" value="1"/>
</dbReference>
<keyword evidence="4 5" id="KW-0413">Isomerase</keyword>
<evidence type="ECO:0000256" key="1">
    <source>
        <dbReference type="ARBA" id="ARBA00000316"/>
    </source>
</evidence>
<sequence>MNTPEYPFNNSYIEVDREVLRNNARYLQANLNEGVRTMAVVKADAYGHGAAEVCRTVGRFYDRFAVANVTEAVELRKSGVTHPILVFGVPTSRMAKAYKEFDLTAVISANDHFELLEPGTTCHVEIDTGMGRLGMSVNRLEELRDKVDAFSGGEKKLHIEGIMTHFATADEKDTRYIEHQKEQIGRLRSVFNNVLPVHAANSAASLAHPDTHFDMVRHGIALYGYDPSPDPGTGLHPAMKWKSSVAQCKKIRKGESISYGATWQAPEDGYYAVVPAGYADGYRRNLSGMMPVLIEGNWYRQVGRVTMDYVMIWLGKDAHEPGTEVLLMGGERNHAGLWAEAMDTIPYEICCGIHPKVPRKMV</sequence>
<dbReference type="PRINTS" id="PR00992">
    <property type="entry name" value="ALARACEMASE"/>
</dbReference>
<dbReference type="RefSeq" id="WP_210513261.1">
    <property type="nucleotide sequence ID" value="NZ_JAFIDN010000014.1"/>
</dbReference>
<evidence type="ECO:0000313" key="9">
    <source>
        <dbReference type="EMBL" id="MBP3193804.1"/>
    </source>
</evidence>
<feature type="active site" description="Proton acceptor; specific for D-alanine" evidence="5">
    <location>
        <position position="42"/>
    </location>
</feature>
<organism evidence="9 10">
    <name type="scientific">Natronogracilivirga saccharolytica</name>
    <dbReference type="NCBI Taxonomy" id="2812953"/>
    <lineage>
        <taxon>Bacteria</taxon>
        <taxon>Pseudomonadati</taxon>
        <taxon>Balneolota</taxon>
        <taxon>Balneolia</taxon>
        <taxon>Balneolales</taxon>
        <taxon>Cyclonatronaceae</taxon>
        <taxon>Natronogracilivirga</taxon>
    </lineage>
</organism>
<feature type="binding site" evidence="5 7">
    <location>
        <position position="132"/>
    </location>
    <ligand>
        <name>substrate</name>
    </ligand>
</feature>
<dbReference type="Pfam" id="PF01168">
    <property type="entry name" value="Ala_racemase_N"/>
    <property type="match status" value="1"/>
</dbReference>
<evidence type="ECO:0000256" key="4">
    <source>
        <dbReference type="ARBA" id="ARBA00023235"/>
    </source>
</evidence>
<comment type="cofactor">
    <cofactor evidence="2 5 6">
        <name>pyridoxal 5'-phosphate</name>
        <dbReference type="ChEBI" id="CHEBI:597326"/>
    </cofactor>
</comment>
<dbReference type="PANTHER" id="PTHR30511">
    <property type="entry name" value="ALANINE RACEMASE"/>
    <property type="match status" value="1"/>
</dbReference>
<proteinExistence type="inferred from homology"/>
<dbReference type="Gene3D" id="3.20.20.10">
    <property type="entry name" value="Alanine racemase"/>
    <property type="match status" value="1"/>
</dbReference>
<dbReference type="InterPro" id="IPR000821">
    <property type="entry name" value="Ala_racemase"/>
</dbReference>
<feature type="modified residue" description="N6-(pyridoxal phosphate)lysine" evidence="5 6">
    <location>
        <position position="42"/>
    </location>
</feature>
<comment type="catalytic activity">
    <reaction evidence="1 5">
        <text>L-alanine = D-alanine</text>
        <dbReference type="Rhea" id="RHEA:20249"/>
        <dbReference type="ChEBI" id="CHEBI:57416"/>
        <dbReference type="ChEBI" id="CHEBI:57972"/>
        <dbReference type="EC" id="5.1.1.1"/>
    </reaction>
</comment>
<dbReference type="GO" id="GO:0009252">
    <property type="term" value="P:peptidoglycan biosynthetic process"/>
    <property type="evidence" value="ECO:0007669"/>
    <property type="project" value="TreeGrafter"/>
</dbReference>
<gene>
    <name evidence="9" type="primary">alr</name>
    <name evidence="9" type="ORF">NATSA_14095</name>
</gene>
<dbReference type="CDD" id="cd00430">
    <property type="entry name" value="PLPDE_III_AR"/>
    <property type="match status" value="1"/>
</dbReference>
<dbReference type="HAMAP" id="MF_01201">
    <property type="entry name" value="Ala_racemase"/>
    <property type="match status" value="1"/>
</dbReference>
<comment type="pathway">
    <text evidence="5">Amino-acid biosynthesis; D-alanine biosynthesis; D-alanine from L-alanine: step 1/1.</text>
</comment>
<dbReference type="GO" id="GO:0008784">
    <property type="term" value="F:alanine racemase activity"/>
    <property type="evidence" value="ECO:0007669"/>
    <property type="project" value="UniProtKB-UniRule"/>
</dbReference>
<dbReference type="EC" id="5.1.1.1" evidence="5"/>
<dbReference type="FunFam" id="3.20.20.10:FF:000002">
    <property type="entry name" value="Alanine racemase"/>
    <property type="match status" value="1"/>
</dbReference>
<keyword evidence="10" id="KW-1185">Reference proteome</keyword>
<evidence type="ECO:0000256" key="7">
    <source>
        <dbReference type="PIRSR" id="PIRSR600821-52"/>
    </source>
</evidence>
<evidence type="ECO:0000256" key="6">
    <source>
        <dbReference type="PIRSR" id="PIRSR600821-50"/>
    </source>
</evidence>
<protein>
    <recommendedName>
        <fullName evidence="5">Alanine racemase</fullName>
        <ecNumber evidence="5">5.1.1.1</ecNumber>
    </recommendedName>
</protein>
<evidence type="ECO:0000313" key="10">
    <source>
        <dbReference type="Proteomes" id="UP000673975"/>
    </source>
</evidence>
<dbReference type="EMBL" id="JAFIDN010000014">
    <property type="protein sequence ID" value="MBP3193804.1"/>
    <property type="molecule type" value="Genomic_DNA"/>
</dbReference>
<dbReference type="Gene3D" id="2.40.37.10">
    <property type="entry name" value="Lyase, Ornithine Decarboxylase, Chain A, domain 1"/>
    <property type="match status" value="1"/>
</dbReference>
<dbReference type="PANTHER" id="PTHR30511:SF0">
    <property type="entry name" value="ALANINE RACEMASE, CATABOLIC-RELATED"/>
    <property type="match status" value="1"/>
</dbReference>
<evidence type="ECO:0000256" key="2">
    <source>
        <dbReference type="ARBA" id="ARBA00001933"/>
    </source>
</evidence>
<comment type="function">
    <text evidence="5">Catalyzes the interconversion of L-alanine and D-alanine. May also act on other amino acids.</text>
</comment>
<feature type="domain" description="Alanine racemase C-terminal" evidence="8">
    <location>
        <begin position="238"/>
        <end position="362"/>
    </location>
</feature>
<dbReference type="InterPro" id="IPR009006">
    <property type="entry name" value="Ala_racemase/Decarboxylase_C"/>
</dbReference>
<dbReference type="InterPro" id="IPR020622">
    <property type="entry name" value="Ala_racemase_pyridoxalP-BS"/>
</dbReference>
<dbReference type="SUPFAM" id="SSF50621">
    <property type="entry name" value="Alanine racemase C-terminal domain-like"/>
    <property type="match status" value="1"/>
</dbReference>
<dbReference type="AlphaFoldDB" id="A0A8J7RQ00"/>
<dbReference type="InterPro" id="IPR011079">
    <property type="entry name" value="Ala_racemase_C"/>
</dbReference>
<dbReference type="InterPro" id="IPR029066">
    <property type="entry name" value="PLP-binding_barrel"/>
</dbReference>
<keyword evidence="3 5" id="KW-0663">Pyridoxal phosphate</keyword>
<dbReference type="NCBIfam" id="TIGR00492">
    <property type="entry name" value="alr"/>
    <property type="match status" value="1"/>
</dbReference>
<dbReference type="GO" id="GO:0005829">
    <property type="term" value="C:cytosol"/>
    <property type="evidence" value="ECO:0007669"/>
    <property type="project" value="TreeGrafter"/>
</dbReference>
<name>A0A8J7RQ00_9BACT</name>
<reference evidence="9" key="1">
    <citation type="submission" date="2021-02" db="EMBL/GenBank/DDBJ databases">
        <title>Natronogracilivirga saccharolytica gen. nov. sp. nov. a new anaerobic, haloalkiliphilic carbohydrate-fermenting bacterium from soda lake and proposing of Cyclonatronumiaceae fam. nov. in the phylum Balneolaeota.</title>
        <authorList>
            <person name="Zhilina T.N."/>
            <person name="Sorokin D.Y."/>
            <person name="Zavarzina D.G."/>
            <person name="Toshchakov S.V."/>
            <person name="Kublanov I.V."/>
        </authorList>
    </citation>
    <scope>NUCLEOTIDE SEQUENCE</scope>
    <source>
        <strain evidence="9">Z-1702</strain>
    </source>
</reference>
<evidence type="ECO:0000259" key="8">
    <source>
        <dbReference type="SMART" id="SM01005"/>
    </source>
</evidence>
<dbReference type="UniPathway" id="UPA00042">
    <property type="reaction ID" value="UER00497"/>
</dbReference>
<evidence type="ECO:0000256" key="5">
    <source>
        <dbReference type="HAMAP-Rule" id="MF_01201"/>
    </source>
</evidence>
<dbReference type="GO" id="GO:0030632">
    <property type="term" value="P:D-alanine biosynthetic process"/>
    <property type="evidence" value="ECO:0007669"/>
    <property type="project" value="UniProtKB-UniRule"/>
</dbReference>
<comment type="caution">
    <text evidence="9">The sequence shown here is derived from an EMBL/GenBank/DDBJ whole genome shotgun (WGS) entry which is preliminary data.</text>
</comment>
<dbReference type="GO" id="GO:0030170">
    <property type="term" value="F:pyridoxal phosphate binding"/>
    <property type="evidence" value="ECO:0007669"/>
    <property type="project" value="UniProtKB-UniRule"/>
</dbReference>